<reference evidence="1" key="1">
    <citation type="submission" date="2019-05" db="EMBL/GenBank/DDBJ databases">
        <authorList>
            <consortium name="Pathogen Informatics"/>
        </authorList>
    </citation>
    <scope>NUCLEOTIDE SEQUENCE [LARGE SCALE GENOMIC DNA]</scope>
    <source>
        <strain evidence="1">NCTC12965</strain>
    </source>
</reference>
<dbReference type="EMBL" id="CABEEZ010000166">
    <property type="protein sequence ID" value="VTR60866.1"/>
    <property type="molecule type" value="Genomic_DNA"/>
</dbReference>
<dbReference type="AlphaFoldDB" id="A0A4U9WNW2"/>
<sequence length="38" mass="4347">MGLVALAETYLRAALGRNDFQVVAINDLDRQQKPWLIF</sequence>
<gene>
    <name evidence="1" type="ORF">NCTC12965_08636</name>
</gene>
<accession>A0A4U9WNW2</accession>
<organism evidence="1">
    <name type="scientific">Serratia fonticola</name>
    <dbReference type="NCBI Taxonomy" id="47917"/>
    <lineage>
        <taxon>Bacteria</taxon>
        <taxon>Pseudomonadati</taxon>
        <taxon>Pseudomonadota</taxon>
        <taxon>Gammaproteobacteria</taxon>
        <taxon>Enterobacterales</taxon>
        <taxon>Yersiniaceae</taxon>
        <taxon>Serratia</taxon>
    </lineage>
</organism>
<evidence type="ECO:0000313" key="1">
    <source>
        <dbReference type="EMBL" id="VTR60866.1"/>
    </source>
</evidence>
<protein>
    <submittedName>
        <fullName evidence="1">Uncharacterized protein</fullName>
    </submittedName>
</protein>
<name>A0A4U9WNW2_SERFO</name>
<proteinExistence type="predicted"/>